<reference evidence="3 4" key="1">
    <citation type="submission" date="2021-01" db="EMBL/GenBank/DDBJ databases">
        <title>Chryseolinea sp. Jin1 Genome sequencing and assembly.</title>
        <authorList>
            <person name="Kim I."/>
        </authorList>
    </citation>
    <scope>NUCLEOTIDE SEQUENCE [LARGE SCALE GENOMIC DNA]</scope>
    <source>
        <strain evidence="3 4">Jin1</strain>
    </source>
</reference>
<sequence>MRSIIEGQRMRVKKASMKAQNVVSSSIDRRTALKNISSMVAAVTLPIAAESKEKDSTQELQSDKPPKPLRKIATEEAFNIPEIAEAIADVVKEGGTNLDLLLLKQIYAAPRTSPPTSSLPENAVADRDRAALSLLPKLLDLNEIRLADMEKSGVDMHVLSLAMPGVQIFERDKAAQLASLSNDRLSEAIRRNPKRFAGLASFAPHHPGSAAKEMQRAIHDLKLNGFIVNSHTENFYLDDARFWPILEAAEALGAPLYIHPRAPSDGMAAPFRDYRLEGAVWGYGLETSTHILRLIFSGVLDKFPKLQIVIGHMGEALPFWLWRLDFMGAPGARAGRKNALKPSEYFQRNISITTSGVEDPLALRFCIDKIGIDRIMWAIDYPFQPTAPAVAFIESAQLSDTERAKIAHGNAERIFKIKPVD</sequence>
<proteinExistence type="predicted"/>
<protein>
    <submittedName>
        <fullName evidence="3">Amidohydrolase</fullName>
    </submittedName>
</protein>
<dbReference type="EMBL" id="JAERRB010000001">
    <property type="protein sequence ID" value="MBL0740536.1"/>
    <property type="molecule type" value="Genomic_DNA"/>
</dbReference>
<name>A0ABS1KM70_9BACT</name>
<dbReference type="RefSeq" id="WP_202007864.1">
    <property type="nucleotide sequence ID" value="NZ_JAERRB010000001.1"/>
</dbReference>
<dbReference type="PANTHER" id="PTHR21240:SF30">
    <property type="entry name" value="AMIDOHYDROLASE-RELATED DOMAIN-CONTAINING PROTEIN-RELATED"/>
    <property type="match status" value="1"/>
</dbReference>
<evidence type="ECO:0000259" key="2">
    <source>
        <dbReference type="Pfam" id="PF04909"/>
    </source>
</evidence>
<dbReference type="Proteomes" id="UP000613030">
    <property type="component" value="Unassembled WGS sequence"/>
</dbReference>
<gene>
    <name evidence="3" type="ORF">JI741_04865</name>
</gene>
<organism evidence="3 4">
    <name type="scientific">Chryseolinea lacunae</name>
    <dbReference type="NCBI Taxonomy" id="2801331"/>
    <lineage>
        <taxon>Bacteria</taxon>
        <taxon>Pseudomonadati</taxon>
        <taxon>Bacteroidota</taxon>
        <taxon>Cytophagia</taxon>
        <taxon>Cytophagales</taxon>
        <taxon>Fulvivirgaceae</taxon>
        <taxon>Chryseolinea</taxon>
    </lineage>
</organism>
<dbReference type="SUPFAM" id="SSF51556">
    <property type="entry name" value="Metallo-dependent hydrolases"/>
    <property type="match status" value="1"/>
</dbReference>
<dbReference type="InterPro" id="IPR006680">
    <property type="entry name" value="Amidohydro-rel"/>
</dbReference>
<dbReference type="InterPro" id="IPR032465">
    <property type="entry name" value="ACMSD"/>
</dbReference>
<feature type="domain" description="Amidohydrolase-related" evidence="2">
    <location>
        <begin position="147"/>
        <end position="416"/>
    </location>
</feature>
<evidence type="ECO:0000313" key="4">
    <source>
        <dbReference type="Proteomes" id="UP000613030"/>
    </source>
</evidence>
<accession>A0ABS1KM70</accession>
<evidence type="ECO:0000313" key="3">
    <source>
        <dbReference type="EMBL" id="MBL0740536.1"/>
    </source>
</evidence>
<dbReference type="InterPro" id="IPR032466">
    <property type="entry name" value="Metal_Hydrolase"/>
</dbReference>
<comment type="caution">
    <text evidence="3">The sequence shown here is derived from an EMBL/GenBank/DDBJ whole genome shotgun (WGS) entry which is preliminary data.</text>
</comment>
<evidence type="ECO:0000256" key="1">
    <source>
        <dbReference type="ARBA" id="ARBA00023239"/>
    </source>
</evidence>
<keyword evidence="1" id="KW-0456">Lyase</keyword>
<dbReference type="Gene3D" id="3.20.20.140">
    <property type="entry name" value="Metal-dependent hydrolases"/>
    <property type="match status" value="1"/>
</dbReference>
<dbReference type="Pfam" id="PF04909">
    <property type="entry name" value="Amidohydro_2"/>
    <property type="match status" value="1"/>
</dbReference>
<dbReference type="PANTHER" id="PTHR21240">
    <property type="entry name" value="2-AMINO-3-CARBOXYLMUCONATE-6-SEMIALDEHYDE DECARBOXYLASE"/>
    <property type="match status" value="1"/>
</dbReference>
<keyword evidence="4" id="KW-1185">Reference proteome</keyword>